<evidence type="ECO:0000313" key="4">
    <source>
        <dbReference type="EMBL" id="JAG84251.1"/>
    </source>
</evidence>
<dbReference type="EMBL" id="GBYB01014484">
    <property type="protein sequence ID" value="JAG84251.1"/>
    <property type="molecule type" value="Transcribed_RNA"/>
</dbReference>
<dbReference type="RefSeq" id="XP_011303861.1">
    <property type="nucleotide sequence ID" value="XM_011305559.1"/>
</dbReference>
<evidence type="ECO:0000256" key="2">
    <source>
        <dbReference type="ARBA" id="ARBA00022840"/>
    </source>
</evidence>
<dbReference type="RefSeq" id="XP_011303862.1">
    <property type="nucleotide sequence ID" value="XM_011305560.1"/>
</dbReference>
<dbReference type="GO" id="GO:0005524">
    <property type="term" value="F:ATP binding"/>
    <property type="evidence" value="ECO:0007669"/>
    <property type="project" value="UniProtKB-KW"/>
</dbReference>
<evidence type="ECO:0000259" key="3">
    <source>
        <dbReference type="SMART" id="SM00382"/>
    </source>
</evidence>
<evidence type="ECO:0000256" key="1">
    <source>
        <dbReference type="ARBA" id="ARBA00022741"/>
    </source>
</evidence>
<dbReference type="InterPro" id="IPR041569">
    <property type="entry name" value="AAA_lid_3"/>
</dbReference>
<organism evidence="4">
    <name type="scientific">Fopius arisanus</name>
    <dbReference type="NCBI Taxonomy" id="64838"/>
    <lineage>
        <taxon>Eukaryota</taxon>
        <taxon>Metazoa</taxon>
        <taxon>Ecdysozoa</taxon>
        <taxon>Arthropoda</taxon>
        <taxon>Hexapoda</taxon>
        <taxon>Insecta</taxon>
        <taxon>Pterygota</taxon>
        <taxon>Neoptera</taxon>
        <taxon>Endopterygota</taxon>
        <taxon>Hymenoptera</taxon>
        <taxon>Apocrita</taxon>
        <taxon>Ichneumonoidea</taxon>
        <taxon>Braconidae</taxon>
        <taxon>Opiinae</taxon>
        <taxon>Fopius</taxon>
    </lineage>
</organism>
<reference evidence="4" key="1">
    <citation type="submission" date="2015-01" db="EMBL/GenBank/DDBJ databases">
        <title>Transcriptome Assembly of Fopius arisanus.</title>
        <authorList>
            <person name="Geib S."/>
        </authorList>
    </citation>
    <scope>NUCLEOTIDE SEQUENCE</scope>
</reference>
<dbReference type="InterPro" id="IPR050168">
    <property type="entry name" value="AAA_ATPase_domain"/>
</dbReference>
<dbReference type="SUPFAM" id="SSF52540">
    <property type="entry name" value="P-loop containing nucleoside triphosphate hydrolases"/>
    <property type="match status" value="2"/>
</dbReference>
<feature type="domain" description="AAA+ ATPase" evidence="3">
    <location>
        <begin position="287"/>
        <end position="424"/>
    </location>
</feature>
<dbReference type="FunFam" id="3.40.50.300:FF:000661">
    <property type="entry name" value="calmodulin-interacting protein 111 isoform X1"/>
    <property type="match status" value="1"/>
</dbReference>
<dbReference type="PANTHER" id="PTHR23077">
    <property type="entry name" value="AAA-FAMILY ATPASE"/>
    <property type="match status" value="1"/>
</dbReference>
<accession>A0A9R1T715</accession>
<dbReference type="GO" id="GO:0016887">
    <property type="term" value="F:ATP hydrolysis activity"/>
    <property type="evidence" value="ECO:0007669"/>
    <property type="project" value="InterPro"/>
</dbReference>
<evidence type="ECO:0000313" key="7">
    <source>
        <dbReference type="RefSeq" id="XP_011303861.1"/>
    </source>
</evidence>
<dbReference type="CDD" id="cd19511">
    <property type="entry name" value="RecA-like_CDC48_r2-like"/>
    <property type="match status" value="1"/>
</dbReference>
<dbReference type="Proteomes" id="UP000694866">
    <property type="component" value="Unplaced"/>
</dbReference>
<sequence length="785" mass="87377">MSSTPRKGSAWVTCANCSAIITQKDTAIHERNCPPSNGCSTHNYILSGTLYSTLDIYTSPEPPKNISDQDTHDMVFMSQSALELCHIAIGDRVVLTSETGVTVKKAWPIYDKSLTTVSLTRTSSEISGIKGRVRVKKINSTPPSAKEVLIQSIGKVSKVKITTDLQILIKNFNERKLFCVGSRIGLPYYGKTLVFKVIKISGNEGIIKTIEEGFEKMRISEKAPLFFEALYNTKWSLIDDEPSIVNQKIGTEIGLKDIGGYEKLIEELKDMLDIIFEKSKPIKGLKINKGILLYGTEGVGKTAITSALLSHYDINVFPLNSSDIVTQSGGKLDTYISEIFSKAKTQAPSVILIEDLDTLCPKKMGGLSENEKRISGILIKEFNELQKSDVATFVWSTTSKIDSINSSLRRPGRIDREFEVPAPTPRMRKDIIYKLLMKFPHSLMEKDIDQIAFVTHGFVGADLDCLCCRAAMNATKRHRNFCDREDDVQVTVEDFNYALTQVKPSAMKEVLVEISNVKWSDIGGQKDLKLKLQQAVEWPLKHPEAFERLGITPPRGLLMFGPPGCSKTMVARALATESKLNFINIKGPELFSKWVGESERAVREVFRKARQVAPSIVFIDEIDALGNERSSGASSPGNQVQERVLAQLLTELDGVTALGNVTLVAATNRPDRIDKALLRPGRLDRMVYVPLPDYETRLEIFKIKCRQMPIDEDVNIPDLVDLTEGYSGAEVQAICHEAAFKALEDDLNASSLSKEHFKAALASVKPRTPRALVEMYEEYVNRIEN</sequence>
<dbReference type="PANTHER" id="PTHR23077:SF27">
    <property type="entry name" value="ATPASE FAMILY GENE 2 PROTEIN HOMOLOG A"/>
    <property type="match status" value="1"/>
</dbReference>
<keyword evidence="1" id="KW-0547">Nucleotide-binding</keyword>
<evidence type="ECO:0000313" key="8">
    <source>
        <dbReference type="RefSeq" id="XP_011303862.1"/>
    </source>
</evidence>
<accession>A0A9R1T6Z0</accession>
<proteinExistence type="predicted"/>
<dbReference type="KEGG" id="fas:105266997"/>
<dbReference type="InterPro" id="IPR027417">
    <property type="entry name" value="P-loop_NTPase"/>
</dbReference>
<dbReference type="Pfam" id="PF17862">
    <property type="entry name" value="AAA_lid_3"/>
    <property type="match status" value="2"/>
</dbReference>
<dbReference type="RefSeq" id="XP_011303860.1">
    <property type="nucleotide sequence ID" value="XM_011305558.1"/>
</dbReference>
<dbReference type="PROSITE" id="PS00674">
    <property type="entry name" value="AAA"/>
    <property type="match status" value="1"/>
</dbReference>
<accession>A0A9R1T6Y5</accession>
<dbReference type="Gene3D" id="3.40.50.300">
    <property type="entry name" value="P-loop containing nucleotide triphosphate hydrolases"/>
    <property type="match status" value="2"/>
</dbReference>
<keyword evidence="2" id="KW-0067">ATP-binding</keyword>
<name>A0A0C9RD15_9HYME</name>
<dbReference type="Gene3D" id="1.10.8.60">
    <property type="match status" value="2"/>
</dbReference>
<gene>
    <name evidence="4" type="primary">SPATA5</name>
    <name evidence="6 7 8" type="synonym">LOC105266997</name>
    <name evidence="4" type="ORF">g.62778</name>
</gene>
<protein>
    <submittedName>
        <fullName evidence="4">SPATA5 protein</fullName>
    </submittedName>
    <submittedName>
        <fullName evidence="6 7">Spermatogenesis-associated protein 5</fullName>
    </submittedName>
</protein>
<dbReference type="Pfam" id="PF00004">
    <property type="entry name" value="AAA"/>
    <property type="match status" value="2"/>
</dbReference>
<dbReference type="InterPro" id="IPR003593">
    <property type="entry name" value="AAA+_ATPase"/>
</dbReference>
<dbReference type="SMART" id="SM00382">
    <property type="entry name" value="AAA"/>
    <property type="match status" value="2"/>
</dbReference>
<evidence type="ECO:0000313" key="6">
    <source>
        <dbReference type="RefSeq" id="XP_011303860.1"/>
    </source>
</evidence>
<accession>A0A0C9RD15</accession>
<evidence type="ECO:0000313" key="5">
    <source>
        <dbReference type="Proteomes" id="UP000694866"/>
    </source>
</evidence>
<feature type="domain" description="AAA+ ATPase" evidence="3">
    <location>
        <begin position="553"/>
        <end position="693"/>
    </location>
</feature>
<dbReference type="InterPro" id="IPR003960">
    <property type="entry name" value="ATPase_AAA_CS"/>
</dbReference>
<dbReference type="AlphaFoldDB" id="A0A0C9RD15"/>
<dbReference type="OrthoDB" id="27435at2759"/>
<dbReference type="InterPro" id="IPR003959">
    <property type="entry name" value="ATPase_AAA_core"/>
</dbReference>
<dbReference type="GO" id="GO:0005737">
    <property type="term" value="C:cytoplasm"/>
    <property type="evidence" value="ECO:0007669"/>
    <property type="project" value="TreeGrafter"/>
</dbReference>
<keyword evidence="5" id="KW-1185">Reference proteome</keyword>
<dbReference type="GeneID" id="105266997"/>
<dbReference type="FunFam" id="1.10.8.60:FF:000178">
    <property type="entry name" value="CDC48/VCP homolog, AAA superfamily"/>
    <property type="match status" value="1"/>
</dbReference>
<reference evidence="6 7" key="2">
    <citation type="submission" date="2025-04" db="UniProtKB">
        <authorList>
            <consortium name="RefSeq"/>
        </authorList>
    </citation>
    <scope>IDENTIFICATION</scope>
    <source>
        <strain evidence="6 7">USDA-PBARC FA_bdor</strain>
        <tissue evidence="6 7">Whole organism</tissue>
    </source>
</reference>